<dbReference type="GeneID" id="24723465"/>
<feature type="domain" description="Gp67 C-terminal" evidence="2">
    <location>
        <begin position="94"/>
        <end position="189"/>
    </location>
</feature>
<dbReference type="InterPro" id="IPR049102">
    <property type="entry name" value="Gp67_N"/>
</dbReference>
<proteinExistence type="predicted"/>
<accession>A0A0E3D9K5</accession>
<dbReference type="InterPro" id="IPR049103">
    <property type="entry name" value="Gp67_C"/>
</dbReference>
<evidence type="ECO:0000259" key="1">
    <source>
        <dbReference type="Pfam" id="PF20880"/>
    </source>
</evidence>
<name>A0A0E3D9K5_9CAUD</name>
<evidence type="ECO:0000259" key="2">
    <source>
        <dbReference type="Pfam" id="PF20881"/>
    </source>
</evidence>
<organism evidence="3 4">
    <name type="scientific">Bacillus phage BCP8-2</name>
    <dbReference type="NCBI Taxonomy" id="1129192"/>
    <lineage>
        <taxon>Viruses</taxon>
        <taxon>Duplodnaviria</taxon>
        <taxon>Heunggongvirae</taxon>
        <taxon>Uroviricota</taxon>
        <taxon>Caudoviricetes</taxon>
        <taxon>Herelleviridae</taxon>
        <taxon>Bastillevirinae</taxon>
        <taxon>Caeruleovirus</taxon>
        <taxon>Caeruleovirus BCP82</taxon>
    </lineage>
</organism>
<evidence type="ECO:0000313" key="4">
    <source>
        <dbReference type="Proteomes" id="UP000033014"/>
    </source>
</evidence>
<gene>
    <name evidence="3" type="ORF">BCP8-2_201</name>
</gene>
<dbReference type="RefSeq" id="YP_009149762.1">
    <property type="nucleotide sequence ID" value="NC_027355.1"/>
</dbReference>
<protein>
    <submittedName>
        <fullName evidence="3">Uncharacterized protein</fullName>
    </submittedName>
</protein>
<dbReference type="Pfam" id="PF20880">
    <property type="entry name" value="G1_gp67_N"/>
    <property type="match status" value="1"/>
</dbReference>
<dbReference type="KEGG" id="vg:24723465"/>
<dbReference type="EMBL" id="KJ081346">
    <property type="protein sequence ID" value="AHJ87239.1"/>
    <property type="molecule type" value="Genomic_DNA"/>
</dbReference>
<evidence type="ECO:0000313" key="3">
    <source>
        <dbReference type="EMBL" id="AHJ87239.1"/>
    </source>
</evidence>
<sequence length="190" mass="22200">MKLMNISEKEILLELKTTDKQLEEICLPKENIHFWYPFNINFYYKHSSAKGYMYLVQDKHFEGDNIYNTTILKRTKKLMKKDGVPLHPAVYARNISIMSKAFELGIPTITQEYTSESVQHGFDTLAAIMGDLRDEIEERYIKASGKSNPPINSEKWDKDMYKHATEIELAELQAYGEIYTMLSVMRKLTK</sequence>
<keyword evidence="4" id="KW-1185">Reference proteome</keyword>
<reference evidence="4" key="1">
    <citation type="submission" date="2014-01" db="EMBL/GenBank/DDBJ databases">
        <title>Genomic and Proteomic Analysis of Broad Host Range Virulent Bacillus Group Phage BCP8-2 Leading To the Creation of New Genus within Myoviruses.</title>
        <authorList>
            <person name="Bandara N."/>
            <person name="Asare P.T."/>
            <person name="Kim K.P."/>
        </authorList>
    </citation>
    <scope>NUCLEOTIDE SEQUENCE [LARGE SCALE GENOMIC DNA]</scope>
</reference>
<reference evidence="3 4" key="2">
    <citation type="journal article" date="2015" name="Arch. Virol.">
        <title>Complete genome sequence analysis and identification of putative metallo-beta-lactamase and SpoIIIE homologs in Bacillus cereus group phage BCP8-2, a new member of the proposed Bastille-like group.</title>
        <authorList>
            <person name="Asare P.T."/>
            <person name="Bandara N."/>
            <person name="Jeong T.Y."/>
            <person name="Ryu S."/>
            <person name="Klumpp J."/>
            <person name="Kim K.P."/>
        </authorList>
    </citation>
    <scope>NUCLEOTIDE SEQUENCE [LARGE SCALE GENOMIC DNA]</scope>
    <source>
        <strain evidence="3">BCP8-2</strain>
    </source>
</reference>
<dbReference type="Pfam" id="PF20881">
    <property type="entry name" value="G1_gp67_C"/>
    <property type="match status" value="1"/>
</dbReference>
<feature type="domain" description="Gp67 N-terminal" evidence="1">
    <location>
        <begin position="11"/>
        <end position="83"/>
    </location>
</feature>
<dbReference type="OrthoDB" id="11463at10239"/>
<dbReference type="Proteomes" id="UP000033014">
    <property type="component" value="Segment"/>
</dbReference>